<organism evidence="2 3">
    <name type="scientific">Naumovozyma castellii</name>
    <name type="common">Yeast</name>
    <name type="synonym">Saccharomyces castellii</name>
    <dbReference type="NCBI Taxonomy" id="27288"/>
    <lineage>
        <taxon>Eukaryota</taxon>
        <taxon>Fungi</taxon>
        <taxon>Dikarya</taxon>
        <taxon>Ascomycota</taxon>
        <taxon>Saccharomycotina</taxon>
        <taxon>Saccharomycetes</taxon>
        <taxon>Saccharomycetales</taxon>
        <taxon>Saccharomycetaceae</taxon>
        <taxon>Naumovozyma</taxon>
    </lineage>
</organism>
<feature type="compositionally biased region" description="Acidic residues" evidence="1">
    <location>
        <begin position="328"/>
        <end position="346"/>
    </location>
</feature>
<dbReference type="Proteomes" id="UP000001640">
    <property type="component" value="Chromosome 4"/>
</dbReference>
<protein>
    <recommendedName>
        <fullName evidence="4">Cyclin-like domain-containing protein</fullName>
    </recommendedName>
</protein>
<dbReference type="GO" id="GO:0019901">
    <property type="term" value="F:protein kinase binding"/>
    <property type="evidence" value="ECO:0007669"/>
    <property type="project" value="InterPro"/>
</dbReference>
<dbReference type="GO" id="GO:0000307">
    <property type="term" value="C:cyclin-dependent protein kinase holoenzyme complex"/>
    <property type="evidence" value="ECO:0007669"/>
    <property type="project" value="UniProtKB-ARBA"/>
</dbReference>
<dbReference type="Gene3D" id="1.10.472.10">
    <property type="entry name" value="Cyclin-like"/>
    <property type="match status" value="1"/>
</dbReference>
<feature type="region of interest" description="Disordered" evidence="1">
    <location>
        <begin position="300"/>
        <end position="369"/>
    </location>
</feature>
<name>G0VE06_NAUCA</name>
<reference key="2">
    <citation type="submission" date="2011-08" db="EMBL/GenBank/DDBJ databases">
        <title>Genome sequence of Naumovozyma castellii.</title>
        <authorList>
            <person name="Gordon J.L."/>
            <person name="Armisen D."/>
            <person name="Proux-Wera E."/>
            <person name="OhEigeartaigh S.S."/>
            <person name="Byrne K.P."/>
            <person name="Wolfe K.H."/>
        </authorList>
    </citation>
    <scope>NUCLEOTIDE SEQUENCE</scope>
    <source>
        <strain>Type strain:CBS 4309</strain>
    </source>
</reference>
<proteinExistence type="predicted"/>
<dbReference type="PANTHER" id="PTHR15615">
    <property type="match status" value="1"/>
</dbReference>
<dbReference type="InParanoid" id="G0VE06"/>
<dbReference type="SUPFAM" id="SSF47954">
    <property type="entry name" value="Cyclin-like"/>
    <property type="match status" value="1"/>
</dbReference>
<dbReference type="OrthoDB" id="337735at2759"/>
<dbReference type="eggNOG" id="KOG1674">
    <property type="taxonomic scope" value="Eukaryota"/>
</dbReference>
<dbReference type="GeneID" id="96903403"/>
<feature type="compositionally biased region" description="Low complexity" evidence="1">
    <location>
        <begin position="300"/>
        <end position="310"/>
    </location>
</feature>
<evidence type="ECO:0008006" key="4">
    <source>
        <dbReference type="Google" id="ProtNLM"/>
    </source>
</evidence>
<dbReference type="RefSeq" id="XP_003676158.1">
    <property type="nucleotide sequence ID" value="XM_003676110.1"/>
</dbReference>
<dbReference type="KEGG" id="ncs:NCAS_0D02150"/>
<dbReference type="HOGENOM" id="CLU_061246_1_0_1"/>
<dbReference type="Pfam" id="PF08613">
    <property type="entry name" value="Cyclin"/>
    <property type="match status" value="1"/>
</dbReference>
<dbReference type="CDD" id="cd20558">
    <property type="entry name" value="CYCLIN_ScPCL7-like"/>
    <property type="match status" value="1"/>
</dbReference>
<sequence length="369" mass="41639">MDIGNSLLTKDGSKESTAESPMTSKIQVIEVPYEYIKCSRSDLVVLVSRMLVLLIQSNDMTSNTSNSSSDSNMHLTRFHSRIPPNISIFNYLFRLTKYCYVEHCVLLSIIYYIDLFTAAYPTFTFNSLTAHRFLLTAITVAGKGLCDSFCTTAQYAKIGGVQNEELNILETYFLRIVNYRIIPRSSNVTLIKLERGNQVFTLDHLDMKDPKLSFLSYDYLPDNGYSVLNIYYQNIVRITGASSDLLFKRVIYTFPNNSALTQKLNNLPPQIRAQLIKRTISKKRSRTSSSIALNHLLPSSSASSGISDQSPVQSYLGGAANTGVSYNNDDEEEKEDDEEAYYDEDDSKGGSVEIHPRKKQFSKIEEKNT</sequence>
<reference evidence="2 3" key="1">
    <citation type="journal article" date="2011" name="Proc. Natl. Acad. Sci. U.S.A.">
        <title>Evolutionary erosion of yeast sex chromosomes by mating-type switching accidents.</title>
        <authorList>
            <person name="Gordon J.L."/>
            <person name="Armisen D."/>
            <person name="Proux-Wera E."/>
            <person name="Oheigeartaigh S.S."/>
            <person name="Byrne K.P."/>
            <person name="Wolfe K.H."/>
        </authorList>
    </citation>
    <scope>NUCLEOTIDE SEQUENCE [LARGE SCALE GENOMIC DNA]</scope>
    <source>
        <strain evidence="3">ATCC 76901 / BCRC 22586 / CBS 4309 / NBRC 1992 / NRRL Y-12630</strain>
    </source>
</reference>
<evidence type="ECO:0000313" key="3">
    <source>
        <dbReference type="Proteomes" id="UP000001640"/>
    </source>
</evidence>
<dbReference type="InterPro" id="IPR036915">
    <property type="entry name" value="Cyclin-like_sf"/>
</dbReference>
<dbReference type="PANTHER" id="PTHR15615:SF117">
    <property type="entry name" value="PHO85 CYCLIN PHO80"/>
    <property type="match status" value="1"/>
</dbReference>
<dbReference type="InterPro" id="IPR013922">
    <property type="entry name" value="Cyclin_PHO80-like"/>
</dbReference>
<dbReference type="GO" id="GO:0016538">
    <property type="term" value="F:cyclin-dependent protein serine/threonine kinase regulator activity"/>
    <property type="evidence" value="ECO:0007669"/>
    <property type="project" value="TreeGrafter"/>
</dbReference>
<gene>
    <name evidence="2" type="primary">NCAS0D02150</name>
    <name evidence="2" type="ordered locus">NCAS_0D02150</name>
</gene>
<evidence type="ECO:0000313" key="2">
    <source>
        <dbReference type="EMBL" id="CCC69796.1"/>
    </source>
</evidence>
<dbReference type="AlphaFoldDB" id="G0VE06"/>
<dbReference type="EMBL" id="HE576755">
    <property type="protein sequence ID" value="CCC69796.1"/>
    <property type="molecule type" value="Genomic_DNA"/>
</dbReference>
<dbReference type="FunCoup" id="G0VE06">
    <property type="interactions" value="217"/>
</dbReference>
<dbReference type="GO" id="GO:0005634">
    <property type="term" value="C:nucleus"/>
    <property type="evidence" value="ECO:0007669"/>
    <property type="project" value="TreeGrafter"/>
</dbReference>
<accession>G0VE06</accession>
<dbReference type="STRING" id="1064592.G0VE06"/>
<keyword evidence="3" id="KW-1185">Reference proteome</keyword>
<evidence type="ECO:0000256" key="1">
    <source>
        <dbReference type="SAM" id="MobiDB-lite"/>
    </source>
</evidence>